<feature type="domain" description="C2H2-type" evidence="11">
    <location>
        <begin position="84"/>
        <end position="111"/>
    </location>
</feature>
<dbReference type="PROSITE" id="PS50048">
    <property type="entry name" value="ZN2_CY6_FUNGAL_2"/>
    <property type="match status" value="1"/>
</dbReference>
<dbReference type="GO" id="GO:0008270">
    <property type="term" value="F:zinc ion binding"/>
    <property type="evidence" value="ECO:0007669"/>
    <property type="project" value="UniProtKB-KW"/>
</dbReference>
<dbReference type="PANTHER" id="PTHR47660:SF2">
    <property type="entry name" value="TRANSCRIPTION FACTOR WITH C2H2 AND ZN(2)-CYS(6) DNA BINDING DOMAIN (EUROFUNG)"/>
    <property type="match status" value="1"/>
</dbReference>
<dbReference type="InterPro" id="IPR036236">
    <property type="entry name" value="Znf_C2H2_sf"/>
</dbReference>
<dbReference type="Pfam" id="PF00096">
    <property type="entry name" value="zf-C2H2"/>
    <property type="match status" value="2"/>
</dbReference>
<dbReference type="SMART" id="SM00355">
    <property type="entry name" value="ZnF_C2H2"/>
    <property type="match status" value="2"/>
</dbReference>
<dbReference type="Pfam" id="PF04082">
    <property type="entry name" value="Fungal_trans"/>
    <property type="match status" value="1"/>
</dbReference>
<evidence type="ECO:0000256" key="1">
    <source>
        <dbReference type="ARBA" id="ARBA00022723"/>
    </source>
</evidence>
<dbReference type="InterPro" id="IPR001138">
    <property type="entry name" value="Zn2Cys6_DnaBD"/>
</dbReference>
<feature type="domain" description="C2H2-type" evidence="11">
    <location>
        <begin position="56"/>
        <end position="83"/>
    </location>
</feature>
<feature type="region of interest" description="Disordered" evidence="9">
    <location>
        <begin position="1"/>
        <end position="52"/>
    </location>
</feature>
<evidence type="ECO:0000256" key="3">
    <source>
        <dbReference type="ARBA" id="ARBA00022833"/>
    </source>
</evidence>
<dbReference type="GO" id="GO:0003677">
    <property type="term" value="F:DNA binding"/>
    <property type="evidence" value="ECO:0007669"/>
    <property type="project" value="UniProtKB-KW"/>
</dbReference>
<dbReference type="Pfam" id="PF00172">
    <property type="entry name" value="Zn_clus"/>
    <property type="match status" value="1"/>
</dbReference>
<dbReference type="EMBL" id="JAACFV010000026">
    <property type="protein sequence ID" value="KAF7510800.1"/>
    <property type="molecule type" value="Genomic_DNA"/>
</dbReference>
<dbReference type="InterPro" id="IPR013087">
    <property type="entry name" value="Znf_C2H2_type"/>
</dbReference>
<comment type="caution">
    <text evidence="12">The sequence shown here is derived from an EMBL/GenBank/DDBJ whole genome shotgun (WGS) entry which is preliminary data.</text>
</comment>
<keyword evidence="5" id="KW-0238">DNA-binding</keyword>
<name>A0A8H7ATD7_9EURO</name>
<dbReference type="PROSITE" id="PS00463">
    <property type="entry name" value="ZN2_CY6_FUNGAL_1"/>
    <property type="match status" value="1"/>
</dbReference>
<dbReference type="GO" id="GO:0000981">
    <property type="term" value="F:DNA-binding transcription factor activity, RNA polymerase II-specific"/>
    <property type="evidence" value="ECO:0007669"/>
    <property type="project" value="InterPro"/>
</dbReference>
<evidence type="ECO:0000313" key="12">
    <source>
        <dbReference type="EMBL" id="KAF7510800.1"/>
    </source>
</evidence>
<evidence type="ECO:0000259" key="11">
    <source>
        <dbReference type="PROSITE" id="PS50157"/>
    </source>
</evidence>
<keyword evidence="1" id="KW-0479">Metal-binding</keyword>
<evidence type="ECO:0000259" key="10">
    <source>
        <dbReference type="PROSITE" id="PS50048"/>
    </source>
</evidence>
<evidence type="ECO:0000256" key="5">
    <source>
        <dbReference type="ARBA" id="ARBA00023125"/>
    </source>
</evidence>
<dbReference type="FunFam" id="3.30.160.60:FF:002343">
    <property type="entry name" value="Zinc finger protein 33A"/>
    <property type="match status" value="1"/>
</dbReference>
<evidence type="ECO:0000256" key="4">
    <source>
        <dbReference type="ARBA" id="ARBA00023015"/>
    </source>
</evidence>
<dbReference type="AlphaFoldDB" id="A0A8H7ATD7"/>
<accession>A0A8H7ATD7</accession>
<feature type="region of interest" description="Disordered" evidence="9">
    <location>
        <begin position="104"/>
        <end position="131"/>
    </location>
</feature>
<dbReference type="PROSITE" id="PS50157">
    <property type="entry name" value="ZINC_FINGER_C2H2_2"/>
    <property type="match status" value="2"/>
</dbReference>
<proteinExistence type="predicted"/>
<dbReference type="Proteomes" id="UP000606974">
    <property type="component" value="Unassembled WGS sequence"/>
</dbReference>
<reference evidence="12" key="1">
    <citation type="submission" date="2020-02" db="EMBL/GenBank/DDBJ databases">
        <authorList>
            <person name="Palmer J.M."/>
        </authorList>
    </citation>
    <scope>NUCLEOTIDE SEQUENCE</scope>
    <source>
        <strain evidence="12">EPUS1.4</strain>
        <tissue evidence="12">Thallus</tissue>
    </source>
</reference>
<keyword evidence="6" id="KW-0804">Transcription</keyword>
<feature type="region of interest" description="Disordered" evidence="9">
    <location>
        <begin position="255"/>
        <end position="282"/>
    </location>
</feature>
<evidence type="ECO:0000256" key="2">
    <source>
        <dbReference type="ARBA" id="ARBA00022771"/>
    </source>
</evidence>
<dbReference type="CDD" id="cd00067">
    <property type="entry name" value="GAL4"/>
    <property type="match status" value="1"/>
</dbReference>
<dbReference type="PANTHER" id="PTHR47660">
    <property type="entry name" value="TRANSCRIPTION FACTOR WITH C2H2 AND ZN(2)-CYS(6) DNA BINDING DOMAIN (EUROFUNG)-RELATED-RELATED"/>
    <property type="match status" value="1"/>
</dbReference>
<evidence type="ECO:0000256" key="7">
    <source>
        <dbReference type="ARBA" id="ARBA00023242"/>
    </source>
</evidence>
<evidence type="ECO:0000256" key="9">
    <source>
        <dbReference type="SAM" id="MobiDB-lite"/>
    </source>
</evidence>
<organism evidence="12 13">
    <name type="scientific">Endocarpon pusillum</name>
    <dbReference type="NCBI Taxonomy" id="364733"/>
    <lineage>
        <taxon>Eukaryota</taxon>
        <taxon>Fungi</taxon>
        <taxon>Dikarya</taxon>
        <taxon>Ascomycota</taxon>
        <taxon>Pezizomycotina</taxon>
        <taxon>Eurotiomycetes</taxon>
        <taxon>Chaetothyriomycetidae</taxon>
        <taxon>Verrucariales</taxon>
        <taxon>Verrucariaceae</taxon>
        <taxon>Endocarpon</taxon>
    </lineage>
</organism>
<dbReference type="Gene3D" id="4.10.240.10">
    <property type="entry name" value="Zn(2)-C6 fungal-type DNA-binding domain"/>
    <property type="match status" value="1"/>
</dbReference>
<dbReference type="SUPFAM" id="SSF57701">
    <property type="entry name" value="Zn2/Cys6 DNA-binding domain"/>
    <property type="match status" value="1"/>
</dbReference>
<dbReference type="Gene3D" id="3.30.160.60">
    <property type="entry name" value="Classic Zinc Finger"/>
    <property type="match status" value="2"/>
</dbReference>
<dbReference type="OrthoDB" id="40579at2759"/>
<protein>
    <submittedName>
        <fullName evidence="12">Uncharacterized protein</fullName>
    </submittedName>
</protein>
<keyword evidence="4" id="KW-0805">Transcription regulation</keyword>
<dbReference type="InterPro" id="IPR036864">
    <property type="entry name" value="Zn2-C6_fun-type_DNA-bd_sf"/>
</dbReference>
<evidence type="ECO:0000256" key="8">
    <source>
        <dbReference type="PROSITE-ProRule" id="PRU00042"/>
    </source>
</evidence>
<keyword evidence="2 8" id="KW-0863">Zinc-finger</keyword>
<dbReference type="PROSITE" id="PS00028">
    <property type="entry name" value="ZINC_FINGER_C2H2_1"/>
    <property type="match status" value="2"/>
</dbReference>
<sequence length="942" mass="104749">MDSKPPKTWTHHAQNASASGDITAVGGNPTGASKVETPQQDGDKGQSGEGQDQGFYQCSTCKKTYNRADHLIRHVRSHTHEKPYVCETCGKGFARPDLLKRHAAGHEDEDKSPPDGTTGKKRKIADHSTASQSSRVTQACRACAASKLKCSEGKPCERCKKKNLPCEESSPDASSKLTDEDVPVNCFQTPDGTYRSTTKGELDVLHSMHGEVSDQSSIQTPISRTELQVTNGVLEFNGTYFPVFLRNVVAEPGYSRPTEKSDPNGFNQSFFPQSYREHDDNDHNGWNPELWYSDNLQDAFNMPFESTFTPYAATMSSSSENANYAGVGAEAFKGSLIGSWTPHPEDSSMMERHNLVAPKNVDKMPIFTENNKILIEPLSLSSRDRILGMVLETAPQSASSRIISSFPSAEFLTNCIQYYFSRRHEEQIDSYIHLPTFKPEKARAELLAMLAGAGAICTTSSVIRTLGYALQESVRHAVQRRFDENSAATRELGMIQTAWLQNEVGLWSNSRRKIEIAEACTQSIATVLRRAGKFKRSPYPAIDVTEADTGEVLENKWLQWTQQESLKRVQYHAFLHDSRVSIALHVTPVISYTELHLPFPACRELWSATSAEQWKKAFLARNLRPMPRVVSLTEALQDFGSITPCRSQVDVHYAALILLHGLWSLVWEYRQLNSIGGLQSKYWNGLVLSSRHAELCSALQQYRLDSLRWGILCPRVRIVLELVSLHLHMSLEELQLYAGKENVDEAQKAYHSARQWFDSSSSRQAVWHAGQLLRAASCFSPGSLYDFFVVAVYHASMAFWSFGVVGRADGMPVSSLMMGDRSQNGPLIFLDDEETLDLPGFVTQARGVPGLTGRNGRFIPLEETTSVMEHIADMLSSNWKIGSQPLLVDSVVGGGREKSTEVEFFKSSLLSCCLLLGAGGPGPKAHVRHIYILGCCNNKDNR</sequence>
<gene>
    <name evidence="12" type="ORF">GJ744_005900</name>
</gene>
<keyword evidence="7" id="KW-0539">Nucleus</keyword>
<keyword evidence="3" id="KW-0862">Zinc</keyword>
<dbReference type="GO" id="GO:0006351">
    <property type="term" value="P:DNA-templated transcription"/>
    <property type="evidence" value="ECO:0007669"/>
    <property type="project" value="InterPro"/>
</dbReference>
<keyword evidence="13" id="KW-1185">Reference proteome</keyword>
<feature type="domain" description="Zn(2)-C6 fungal-type" evidence="10">
    <location>
        <begin position="139"/>
        <end position="166"/>
    </location>
</feature>
<feature type="compositionally biased region" description="Basic and acidic residues" evidence="9">
    <location>
        <begin position="104"/>
        <end position="113"/>
    </location>
</feature>
<dbReference type="InterPro" id="IPR007219">
    <property type="entry name" value="XnlR_reg_dom"/>
</dbReference>
<dbReference type="SUPFAM" id="SSF57667">
    <property type="entry name" value="beta-beta-alpha zinc fingers"/>
    <property type="match status" value="1"/>
</dbReference>
<evidence type="ECO:0000256" key="6">
    <source>
        <dbReference type="ARBA" id="ARBA00023163"/>
    </source>
</evidence>
<dbReference type="SMART" id="SM00066">
    <property type="entry name" value="GAL4"/>
    <property type="match status" value="1"/>
</dbReference>
<evidence type="ECO:0000313" key="13">
    <source>
        <dbReference type="Proteomes" id="UP000606974"/>
    </source>
</evidence>
<feature type="compositionally biased region" description="Polar residues" evidence="9">
    <location>
        <begin position="11"/>
        <end position="20"/>
    </location>
</feature>